<name>A0A6I6LIA6_STUST</name>
<dbReference type="PIRSF" id="PIRSF029766">
    <property type="entry name" value="UCP029766"/>
    <property type="match status" value="1"/>
</dbReference>
<dbReference type="GO" id="GO:0009289">
    <property type="term" value="C:pilus"/>
    <property type="evidence" value="ECO:0007669"/>
    <property type="project" value="InterPro"/>
</dbReference>
<evidence type="ECO:0000256" key="1">
    <source>
        <dbReference type="SAM" id="SignalP"/>
    </source>
</evidence>
<feature type="chain" id="PRO_5026320313" evidence="1">
    <location>
        <begin position="27"/>
        <end position="444"/>
    </location>
</feature>
<dbReference type="Proteomes" id="UP000438983">
    <property type="component" value="Chromosome"/>
</dbReference>
<dbReference type="OrthoDB" id="8875995at2"/>
<accession>A0A6I6LIA6</accession>
<evidence type="ECO:0000313" key="4">
    <source>
        <dbReference type="Proteomes" id="UP000438983"/>
    </source>
</evidence>
<evidence type="ECO:0000313" key="3">
    <source>
        <dbReference type="EMBL" id="QGZ28607.1"/>
    </source>
</evidence>
<reference evidence="3 4" key="1">
    <citation type="submission" date="2019-12" db="EMBL/GenBank/DDBJ databases">
        <title>Complete genome sequence of Pseudomonas stutzeri.</title>
        <authorList>
            <person name="Lim S.R."/>
            <person name="Kim J.H."/>
        </authorList>
    </citation>
    <scope>NUCLEOTIDE SEQUENCE [LARGE SCALE GENOMIC DNA]</scope>
    <source>
        <strain evidence="3 4">PM101005</strain>
    </source>
</reference>
<organism evidence="3 4">
    <name type="scientific">Stutzerimonas stutzeri</name>
    <name type="common">Pseudomonas stutzeri</name>
    <dbReference type="NCBI Taxonomy" id="316"/>
    <lineage>
        <taxon>Bacteria</taxon>
        <taxon>Pseudomonadati</taxon>
        <taxon>Pseudomonadota</taxon>
        <taxon>Gammaproteobacteria</taxon>
        <taxon>Pseudomonadales</taxon>
        <taxon>Pseudomonadaceae</taxon>
        <taxon>Stutzerimonas</taxon>
    </lineage>
</organism>
<feature type="domain" description="Fimbrial-type adhesion" evidence="2">
    <location>
        <begin position="254"/>
        <end position="444"/>
    </location>
</feature>
<dbReference type="AlphaFoldDB" id="A0A6I6LIA6"/>
<gene>
    <name evidence="3" type="ORF">GQA94_00480</name>
</gene>
<dbReference type="RefSeq" id="WP_158186211.1">
    <property type="nucleotide sequence ID" value="NZ_CP046902.1"/>
</dbReference>
<evidence type="ECO:0000259" key="2">
    <source>
        <dbReference type="Pfam" id="PF00419"/>
    </source>
</evidence>
<dbReference type="InterPro" id="IPR011228">
    <property type="entry name" value="UCP029766"/>
</dbReference>
<dbReference type="EMBL" id="CP046902">
    <property type="protein sequence ID" value="QGZ28607.1"/>
    <property type="molecule type" value="Genomic_DNA"/>
</dbReference>
<proteinExistence type="predicted"/>
<protein>
    <submittedName>
        <fullName evidence="3">Fimbrial protein</fullName>
    </submittedName>
</protein>
<dbReference type="GO" id="GO:0007155">
    <property type="term" value="P:cell adhesion"/>
    <property type="evidence" value="ECO:0007669"/>
    <property type="project" value="InterPro"/>
</dbReference>
<dbReference type="InterPro" id="IPR000259">
    <property type="entry name" value="Adhesion_dom_fimbrial"/>
</dbReference>
<sequence>MKRRAPLATGLALLLVTLTLPLLSHATCTKERALSSDAYAAMIPFGRINMTDTYLQPVGTLLASTVVPPTSYTHASASTVLWECDKEDYDADQVYFLVATNGDERFGGYFDIGGPDGLEGVYATRFQYVGIKQSMAGTTLSRTWTKIPLTTYAEAGDKIQIRLQDIPPLVAELYKTSTKEPTGSGPRNTKCGTAGYAATAAGRTYGCTDPNSYIQLRGPGLRHDEAGQDSNDDYRFWPSDAIGYRMYNGSSLSNNATCVARSATPLVMFPTIAAQQLNNGVTSQAHFNVQIECSNTVASGTASNQTAIGIQVSNGAYSAAQRLGLVNSAGGVTALVSDNYGNDPTLAQGVGITLQNAGTDSDVVFVGQPGMTGSRPSGNPSGPDAGWYPVLAGATAQGTTQADYTHYTQSYTATLRRLTGLAASDTPVTAGKVHATAYVLVKVQ</sequence>
<keyword evidence="1" id="KW-0732">Signal</keyword>
<feature type="signal peptide" evidence="1">
    <location>
        <begin position="1"/>
        <end position="26"/>
    </location>
</feature>
<dbReference type="Pfam" id="PF00419">
    <property type="entry name" value="Fimbrial"/>
    <property type="match status" value="1"/>
</dbReference>